<evidence type="ECO:0000256" key="2">
    <source>
        <dbReference type="ARBA" id="ARBA00022448"/>
    </source>
</evidence>
<dbReference type="PROSITE" id="PS50850">
    <property type="entry name" value="MFS"/>
    <property type="match status" value="1"/>
</dbReference>
<evidence type="ECO:0000256" key="3">
    <source>
        <dbReference type="ARBA" id="ARBA00022692"/>
    </source>
</evidence>
<feature type="transmembrane region" description="Helical" evidence="7">
    <location>
        <begin position="436"/>
        <end position="457"/>
    </location>
</feature>
<evidence type="ECO:0000256" key="6">
    <source>
        <dbReference type="SAM" id="MobiDB-lite"/>
    </source>
</evidence>
<keyword evidence="4 7" id="KW-1133">Transmembrane helix</keyword>
<dbReference type="CDD" id="cd17325">
    <property type="entry name" value="MFS_MdtG_SLC18_like"/>
    <property type="match status" value="1"/>
</dbReference>
<feature type="transmembrane region" description="Helical" evidence="7">
    <location>
        <begin position="57"/>
        <end position="75"/>
    </location>
</feature>
<feature type="transmembrane region" description="Helical" evidence="7">
    <location>
        <begin position="362"/>
        <end position="388"/>
    </location>
</feature>
<sequence>MSYYQPRVYSTTKHLEKAGAEPVARYSDVSKKDFLPNEGDQLQVNVDLESSPYKTKIFMALLLTMSMTQTLYLNISTFLPQYRKEHHGSINDGEVGIILSMFQLAYLLAAPLVGAKLGKIGRKNCIVIGYLLIIMATVGFGLLAYIPDNNDGPFFWLGIAFRFIQGAGDSFVSTAGYSVVTIEFPTKKDVYIGYCQAAVGLGLMLGPVLGQLIYSGVGYAPTFYCFAGILTVALIIVIIIIPGHLNEMQFDMSQNQSMVDSFDENGNLVDGKPLQITYMLMLRNPRAMMASVSSMFSMIFMLFFDSILSDHLIYDQGVNKNSIGLLTRVIARRYVTCSSFFIATVALFMFGPSKILGFGTNLALSTAGLALLGVACSVIFVPLLSEIIEGVREKENIQGDNPELNDKAAGLFNTAYAIGCIIAPILGGYLNEKLQFQYTCDIMACSSALFGVLYFLFRIIPSFFEAKVEKGSQLHQDDSEKQKLNQADTDTGSEKLKKKQIKNENSTITDMGTQNSMLREPLKGVLNYSNYISQNGESQIVSDQNSKIETQKME</sequence>
<evidence type="ECO:0000256" key="7">
    <source>
        <dbReference type="SAM" id="Phobius"/>
    </source>
</evidence>
<dbReference type="InterPro" id="IPR020846">
    <property type="entry name" value="MFS_dom"/>
</dbReference>
<dbReference type="OrthoDB" id="416030at2759"/>
<keyword evidence="10" id="KW-1185">Reference proteome</keyword>
<dbReference type="InterPro" id="IPR036259">
    <property type="entry name" value="MFS_trans_sf"/>
</dbReference>
<feature type="transmembrane region" description="Helical" evidence="7">
    <location>
        <begin position="287"/>
        <end position="308"/>
    </location>
</feature>
<evidence type="ECO:0000256" key="5">
    <source>
        <dbReference type="ARBA" id="ARBA00023136"/>
    </source>
</evidence>
<dbReference type="Pfam" id="PF07690">
    <property type="entry name" value="MFS_1"/>
    <property type="match status" value="1"/>
</dbReference>
<dbReference type="PANTHER" id="PTHR23506:SF26">
    <property type="entry name" value="MFS-TYPE TRANSPORTER SLC18B1"/>
    <property type="match status" value="1"/>
</dbReference>
<dbReference type="Gene3D" id="1.20.1250.20">
    <property type="entry name" value="MFS general substrate transporter like domains"/>
    <property type="match status" value="2"/>
</dbReference>
<keyword evidence="3 7" id="KW-0812">Transmembrane</keyword>
<gene>
    <name evidence="9" type="primary">Contig8590.g9163</name>
    <name evidence="9" type="ORF">STYLEM_19656</name>
</gene>
<dbReference type="OMA" id="ICINIVP"/>
<evidence type="ECO:0000256" key="4">
    <source>
        <dbReference type="ARBA" id="ARBA00022989"/>
    </source>
</evidence>
<feature type="region of interest" description="Disordered" evidence="6">
    <location>
        <begin position="475"/>
        <end position="514"/>
    </location>
</feature>
<reference evidence="9 10" key="1">
    <citation type="submission" date="2014-06" db="EMBL/GenBank/DDBJ databases">
        <authorList>
            <person name="Swart Estienne"/>
        </authorList>
    </citation>
    <scope>NUCLEOTIDE SEQUENCE [LARGE SCALE GENOMIC DNA]</scope>
    <source>
        <strain evidence="9 10">130c</strain>
    </source>
</reference>
<keyword evidence="5 7" id="KW-0472">Membrane</keyword>
<evidence type="ECO:0000259" key="8">
    <source>
        <dbReference type="PROSITE" id="PS50850"/>
    </source>
</evidence>
<comment type="subcellular location">
    <subcellularLocation>
        <location evidence="1">Membrane</location>
        <topology evidence="1">Multi-pass membrane protein</topology>
    </subcellularLocation>
</comment>
<dbReference type="InterPro" id="IPR011701">
    <property type="entry name" value="MFS"/>
</dbReference>
<feature type="transmembrane region" description="Helical" evidence="7">
    <location>
        <begin position="127"/>
        <end position="146"/>
    </location>
</feature>
<dbReference type="SUPFAM" id="SSF103473">
    <property type="entry name" value="MFS general substrate transporter"/>
    <property type="match status" value="1"/>
</dbReference>
<proteinExistence type="predicted"/>
<dbReference type="GO" id="GO:0016020">
    <property type="term" value="C:membrane"/>
    <property type="evidence" value="ECO:0007669"/>
    <property type="project" value="UniProtKB-SubCell"/>
</dbReference>
<dbReference type="Proteomes" id="UP000039865">
    <property type="component" value="Unassembled WGS sequence"/>
</dbReference>
<name>A0A078BB80_STYLE</name>
<dbReference type="GO" id="GO:0022857">
    <property type="term" value="F:transmembrane transporter activity"/>
    <property type="evidence" value="ECO:0007669"/>
    <property type="project" value="InterPro"/>
</dbReference>
<feature type="transmembrane region" description="Helical" evidence="7">
    <location>
        <begin position="222"/>
        <end position="245"/>
    </location>
</feature>
<feature type="transmembrane region" description="Helical" evidence="7">
    <location>
        <begin position="95"/>
        <end position="115"/>
    </location>
</feature>
<accession>A0A078BB80</accession>
<feature type="transmembrane region" description="Helical" evidence="7">
    <location>
        <begin position="191"/>
        <end position="210"/>
    </location>
</feature>
<feature type="domain" description="Major facilitator superfamily (MFS) profile" evidence="8">
    <location>
        <begin position="55"/>
        <end position="469"/>
    </location>
</feature>
<dbReference type="AlphaFoldDB" id="A0A078BB80"/>
<evidence type="ECO:0000256" key="1">
    <source>
        <dbReference type="ARBA" id="ARBA00004141"/>
    </source>
</evidence>
<evidence type="ECO:0000313" key="10">
    <source>
        <dbReference type="Proteomes" id="UP000039865"/>
    </source>
</evidence>
<dbReference type="EMBL" id="CCKQ01018536">
    <property type="protein sequence ID" value="CDW90512.1"/>
    <property type="molecule type" value="Genomic_DNA"/>
</dbReference>
<keyword evidence="2" id="KW-0813">Transport</keyword>
<dbReference type="InParanoid" id="A0A078BB80"/>
<dbReference type="PANTHER" id="PTHR23506">
    <property type="entry name" value="GH10249P"/>
    <property type="match status" value="1"/>
</dbReference>
<protein>
    <submittedName>
        <fullName evidence="9">Permeases of the major facilitator superfamily</fullName>
    </submittedName>
</protein>
<dbReference type="InterPro" id="IPR050930">
    <property type="entry name" value="MFS_Vesicular_Transporter"/>
</dbReference>
<feature type="transmembrane region" description="Helical" evidence="7">
    <location>
        <begin position="409"/>
        <end position="430"/>
    </location>
</feature>
<evidence type="ECO:0000313" key="9">
    <source>
        <dbReference type="EMBL" id="CDW90512.1"/>
    </source>
</evidence>
<feature type="compositionally biased region" description="Polar residues" evidence="6">
    <location>
        <begin position="503"/>
        <end position="514"/>
    </location>
</feature>
<feature type="transmembrane region" description="Helical" evidence="7">
    <location>
        <begin position="329"/>
        <end position="350"/>
    </location>
</feature>
<organism evidence="9 10">
    <name type="scientific">Stylonychia lemnae</name>
    <name type="common">Ciliate</name>
    <dbReference type="NCBI Taxonomy" id="5949"/>
    <lineage>
        <taxon>Eukaryota</taxon>
        <taxon>Sar</taxon>
        <taxon>Alveolata</taxon>
        <taxon>Ciliophora</taxon>
        <taxon>Intramacronucleata</taxon>
        <taxon>Spirotrichea</taxon>
        <taxon>Stichotrichia</taxon>
        <taxon>Sporadotrichida</taxon>
        <taxon>Oxytrichidae</taxon>
        <taxon>Stylonychinae</taxon>
        <taxon>Stylonychia</taxon>
    </lineage>
</organism>